<dbReference type="PANTHER" id="PTHR23531">
    <property type="entry name" value="QUINOLENE RESISTANCE PROTEIN NORA"/>
    <property type="match status" value="1"/>
</dbReference>
<dbReference type="InterPro" id="IPR011701">
    <property type="entry name" value="MFS"/>
</dbReference>
<accession>X1HF79</accession>
<dbReference type="EMBL" id="BARU01024714">
    <property type="protein sequence ID" value="GAH52459.1"/>
    <property type="molecule type" value="Genomic_DNA"/>
</dbReference>
<dbReference type="InterPro" id="IPR052714">
    <property type="entry name" value="MFS_Exporter"/>
</dbReference>
<evidence type="ECO:0000259" key="2">
    <source>
        <dbReference type="PROSITE" id="PS50850"/>
    </source>
</evidence>
<reference evidence="3" key="1">
    <citation type="journal article" date="2014" name="Front. Microbiol.">
        <title>High frequency of phylogenetically diverse reductive dehalogenase-homologous genes in deep subseafloor sedimentary metagenomes.</title>
        <authorList>
            <person name="Kawai M."/>
            <person name="Futagami T."/>
            <person name="Toyoda A."/>
            <person name="Takaki Y."/>
            <person name="Nishi S."/>
            <person name="Hori S."/>
            <person name="Arai W."/>
            <person name="Tsubouchi T."/>
            <person name="Morono Y."/>
            <person name="Uchiyama I."/>
            <person name="Ito T."/>
            <person name="Fujiyama A."/>
            <person name="Inagaki F."/>
            <person name="Takami H."/>
        </authorList>
    </citation>
    <scope>NUCLEOTIDE SEQUENCE</scope>
    <source>
        <strain evidence="3">Expedition CK06-06</strain>
    </source>
</reference>
<evidence type="ECO:0000313" key="3">
    <source>
        <dbReference type="EMBL" id="GAH52459.1"/>
    </source>
</evidence>
<dbReference type="PROSITE" id="PS50850">
    <property type="entry name" value="MFS"/>
    <property type="match status" value="1"/>
</dbReference>
<comment type="caution">
    <text evidence="3">The sequence shown here is derived from an EMBL/GenBank/DDBJ whole genome shotgun (WGS) entry which is preliminary data.</text>
</comment>
<feature type="transmembrane region" description="Helical" evidence="1">
    <location>
        <begin position="129"/>
        <end position="147"/>
    </location>
</feature>
<gene>
    <name evidence="3" type="ORF">S03H2_39918</name>
</gene>
<feature type="domain" description="Major facilitator superfamily (MFS) profile" evidence="2">
    <location>
        <begin position="5"/>
        <end position="148"/>
    </location>
</feature>
<feature type="transmembrane region" description="Helical" evidence="1">
    <location>
        <begin position="100"/>
        <end position="117"/>
    </location>
</feature>
<dbReference type="Gene3D" id="1.20.1250.20">
    <property type="entry name" value="MFS general substrate transporter like domains"/>
    <property type="match status" value="1"/>
</dbReference>
<dbReference type="InterPro" id="IPR020846">
    <property type="entry name" value="MFS_dom"/>
</dbReference>
<proteinExistence type="predicted"/>
<name>X1HF79_9ZZZZ</name>
<dbReference type="PANTHER" id="PTHR23531:SF1">
    <property type="entry name" value="QUINOLENE RESISTANCE PROTEIN NORA"/>
    <property type="match status" value="1"/>
</dbReference>
<dbReference type="Pfam" id="PF07690">
    <property type="entry name" value="MFS_1"/>
    <property type="match status" value="1"/>
</dbReference>
<protein>
    <recommendedName>
        <fullName evidence="2">Major facilitator superfamily (MFS) profile domain-containing protein</fullName>
    </recommendedName>
</protein>
<evidence type="ECO:0000256" key="1">
    <source>
        <dbReference type="SAM" id="Phobius"/>
    </source>
</evidence>
<dbReference type="GO" id="GO:0022857">
    <property type="term" value="F:transmembrane transporter activity"/>
    <property type="evidence" value="ECO:0007669"/>
    <property type="project" value="InterPro"/>
</dbReference>
<feature type="non-terminal residue" evidence="3">
    <location>
        <position position="148"/>
    </location>
</feature>
<dbReference type="SUPFAM" id="SSF103473">
    <property type="entry name" value="MFS general substrate transporter"/>
    <property type="match status" value="1"/>
</dbReference>
<keyword evidence="1" id="KW-0812">Transmembrane</keyword>
<dbReference type="InterPro" id="IPR036259">
    <property type="entry name" value="MFS_trans_sf"/>
</dbReference>
<dbReference type="AlphaFoldDB" id="X1HF79"/>
<organism evidence="3">
    <name type="scientific">marine sediment metagenome</name>
    <dbReference type="NCBI Taxonomy" id="412755"/>
    <lineage>
        <taxon>unclassified sequences</taxon>
        <taxon>metagenomes</taxon>
        <taxon>ecological metagenomes</taxon>
    </lineage>
</organism>
<feature type="transmembrane region" description="Helical" evidence="1">
    <location>
        <begin position="7"/>
        <end position="27"/>
    </location>
</feature>
<feature type="transmembrane region" description="Helical" evidence="1">
    <location>
        <begin position="39"/>
        <end position="58"/>
    </location>
</feature>
<keyword evidence="1" id="KW-0472">Membrane</keyword>
<sequence>MNKKAFITLFVVVFTAMLGMGIISPLMPLYAESMGASGLGLGIMYSGFALSRTIFMPMIGRLSDRRGRKIFIGLGLLAYTIISLSYAWASNMYALTSIRLLHGVASAMVIPIANAYIGDLIPKGREGAYMNLFSMSMFLGMGSGPFLG</sequence>
<keyword evidence="1" id="KW-1133">Transmembrane helix</keyword>
<feature type="transmembrane region" description="Helical" evidence="1">
    <location>
        <begin position="70"/>
        <end position="88"/>
    </location>
</feature>